<sequence>MKTHVQKAIEKTVQTLFQFYHERKEPLHGAVWGEWMSGKTKAALKIKKADPTVKYMKFPERRITDSQFVAQVALAIGLPPKRSFLETLDLIKDAINYKKLTFTIIIDESQRLFEKKRFLSILKDITEELEYPGGLIFIFLGDRNLTKFLYNDYHSLVKRIIVRKQVSPIDRDTVETLLKKHGYSTKGSETLTKLLKKEGITTGELDIALHLARKKSVEELNGETLRVFLEAAVGGVR</sequence>
<feature type="domain" description="ORC1/DEAH AAA+ ATPase" evidence="1">
    <location>
        <begin position="25"/>
        <end position="147"/>
    </location>
</feature>
<dbReference type="Proteomes" id="UP000317315">
    <property type="component" value="Unassembled WGS sequence"/>
</dbReference>
<dbReference type="GO" id="GO:0016887">
    <property type="term" value="F:ATP hydrolysis activity"/>
    <property type="evidence" value="ECO:0007669"/>
    <property type="project" value="InterPro"/>
</dbReference>
<evidence type="ECO:0000313" key="2">
    <source>
        <dbReference type="EMBL" id="SMO77244.1"/>
    </source>
</evidence>
<evidence type="ECO:0000313" key="3">
    <source>
        <dbReference type="Proteomes" id="UP000317315"/>
    </source>
</evidence>
<dbReference type="RefSeq" id="WP_142936183.1">
    <property type="nucleotide sequence ID" value="NZ_FXTM01000029.1"/>
</dbReference>
<dbReference type="OrthoDB" id="9823149at2"/>
<dbReference type="SUPFAM" id="SSF52540">
    <property type="entry name" value="P-loop containing nucleoside triphosphate hydrolases"/>
    <property type="match status" value="1"/>
</dbReference>
<organism evidence="2 3">
    <name type="scientific">Balnearium lithotrophicum</name>
    <dbReference type="NCBI Taxonomy" id="223788"/>
    <lineage>
        <taxon>Bacteria</taxon>
        <taxon>Pseudomonadati</taxon>
        <taxon>Aquificota</taxon>
        <taxon>Aquificia</taxon>
        <taxon>Desulfurobacteriales</taxon>
        <taxon>Desulfurobacteriaceae</taxon>
        <taxon>Balnearium</taxon>
    </lineage>
</organism>
<gene>
    <name evidence="2" type="ORF">SAMN06269117_12920</name>
</gene>
<reference evidence="2 3" key="1">
    <citation type="submission" date="2017-05" db="EMBL/GenBank/DDBJ databases">
        <authorList>
            <person name="Varghese N."/>
            <person name="Submissions S."/>
        </authorList>
    </citation>
    <scope>NUCLEOTIDE SEQUENCE [LARGE SCALE GENOMIC DNA]</scope>
    <source>
        <strain evidence="2 3">DSM 16304</strain>
    </source>
</reference>
<evidence type="ECO:0000259" key="1">
    <source>
        <dbReference type="Pfam" id="PF13401"/>
    </source>
</evidence>
<dbReference type="Pfam" id="PF13401">
    <property type="entry name" value="AAA_22"/>
    <property type="match status" value="1"/>
</dbReference>
<keyword evidence="3" id="KW-1185">Reference proteome</keyword>
<proteinExistence type="predicted"/>
<accession>A0A521DZW8</accession>
<dbReference type="AlphaFoldDB" id="A0A521DZW8"/>
<dbReference type="InterPro" id="IPR027417">
    <property type="entry name" value="P-loop_NTPase"/>
</dbReference>
<protein>
    <submittedName>
        <fullName evidence="2">AAA domain-containing protein</fullName>
    </submittedName>
</protein>
<name>A0A521DZW8_9BACT</name>
<dbReference type="EMBL" id="FXTM01000029">
    <property type="protein sequence ID" value="SMO77244.1"/>
    <property type="molecule type" value="Genomic_DNA"/>
</dbReference>
<dbReference type="Gene3D" id="3.40.50.300">
    <property type="entry name" value="P-loop containing nucleotide triphosphate hydrolases"/>
    <property type="match status" value="1"/>
</dbReference>
<dbReference type="InterPro" id="IPR049945">
    <property type="entry name" value="AAA_22"/>
</dbReference>